<dbReference type="RefSeq" id="WP_073101514.1">
    <property type="nucleotide sequence ID" value="NZ_FQXE01000001.1"/>
</dbReference>
<dbReference type="OrthoDB" id="9789585at2"/>
<dbReference type="SMART" id="SM00450">
    <property type="entry name" value="RHOD"/>
    <property type="match status" value="3"/>
</dbReference>
<sequence>MTGAIDAAVLAAWLADGKEIALLDVREHGQYGEGHPFFAVNAPYSRLELDIAARVPRLNTRIVLLDDNDGLAMRAQRRLRDSGYTNAAVLENGAPGWRAAGHTLFQGVNLPSKTFGEFIEQSSHTPSISAQEFFRRRGAGEPFVLVDGRTLEEHGRMTIPGATPVPNGELAARIDALLPDAGTTIVVHCAGRTRSIIGAQTLIELGVPNPVLALEDGTQGWRLAGFDLEHGSRRTLPALTRGDGRELAARRVEGLAARWRVATLGASQAQQWLDEQDRNTYVFDIRTHEEYAAGSLAGAIHVPGGQLIQAADLHVWVRNSRILLLDDGDGRAVVIAHWLKRLGFEAAAVQEGLRAGLAITRAAGPQLPGLQELQLHDLRRRLEAQPALLDLRPSQEFRRGHDPSAAWAIRPRLDRALTPDARSVVLIADDAGAARAAAIDLRENAIPELAWTRWSTWRQLGRPEVSSSSEPADAEAIDFLFFTHDRHEGNLEAARRYLEWETGLLDQCSAGELAAFEAASGPAARR</sequence>
<evidence type="ECO:0000313" key="3">
    <source>
        <dbReference type="Proteomes" id="UP000184226"/>
    </source>
</evidence>
<dbReference type="Proteomes" id="UP000184226">
    <property type="component" value="Unassembled WGS sequence"/>
</dbReference>
<reference evidence="2 3" key="1">
    <citation type="submission" date="2016-11" db="EMBL/GenBank/DDBJ databases">
        <authorList>
            <person name="Jaros S."/>
            <person name="Januszkiewicz K."/>
            <person name="Wedrychowicz H."/>
        </authorList>
    </citation>
    <scope>NUCLEOTIDE SEQUENCE [LARGE SCALE GENOMIC DNA]</scope>
    <source>
        <strain evidence="2 3">CGMCC 1.10190</strain>
    </source>
</reference>
<proteinExistence type="predicted"/>
<dbReference type="AlphaFoldDB" id="A0A1M5NJI8"/>
<gene>
    <name evidence="2" type="ORF">SAMN04488135_101547</name>
</gene>
<dbReference type="SUPFAM" id="SSF52821">
    <property type="entry name" value="Rhodanese/Cell cycle control phosphatase"/>
    <property type="match status" value="4"/>
</dbReference>
<dbReference type="EMBL" id="FQXE01000001">
    <property type="protein sequence ID" value="SHG89736.1"/>
    <property type="molecule type" value="Genomic_DNA"/>
</dbReference>
<dbReference type="Pfam" id="PF00581">
    <property type="entry name" value="Rhodanese"/>
    <property type="match status" value="3"/>
</dbReference>
<organism evidence="2 3">
    <name type="scientific">Pollutimonas bauzanensis</name>
    <dbReference type="NCBI Taxonomy" id="658167"/>
    <lineage>
        <taxon>Bacteria</taxon>
        <taxon>Pseudomonadati</taxon>
        <taxon>Pseudomonadota</taxon>
        <taxon>Betaproteobacteria</taxon>
        <taxon>Burkholderiales</taxon>
        <taxon>Alcaligenaceae</taxon>
        <taxon>Pollutimonas</taxon>
    </lineage>
</organism>
<accession>A0A1M5NJI8</accession>
<dbReference type="PANTHER" id="PTHR44086:SF10">
    <property type="entry name" value="THIOSULFATE SULFURTRANSFERASE_RHODANESE-LIKE DOMAIN-CONTAINING PROTEIN 3"/>
    <property type="match status" value="1"/>
</dbReference>
<name>A0A1M5NJI8_9BURK</name>
<dbReference type="PROSITE" id="PS50206">
    <property type="entry name" value="RHODANESE_3"/>
    <property type="match status" value="4"/>
</dbReference>
<protein>
    <submittedName>
        <fullName evidence="2">Rhodanese-related sulfurtransferase</fullName>
    </submittedName>
</protein>
<feature type="domain" description="Rhodanese" evidence="1">
    <location>
        <begin position="16"/>
        <end position="106"/>
    </location>
</feature>
<dbReference type="PANTHER" id="PTHR44086">
    <property type="entry name" value="THIOSULFATE SULFURTRANSFERASE RDL2, MITOCHONDRIAL-RELATED"/>
    <property type="match status" value="1"/>
</dbReference>
<feature type="domain" description="Rhodanese" evidence="1">
    <location>
        <begin position="139"/>
        <end position="230"/>
    </location>
</feature>
<keyword evidence="3" id="KW-1185">Reference proteome</keyword>
<evidence type="ECO:0000259" key="1">
    <source>
        <dbReference type="PROSITE" id="PS50206"/>
    </source>
</evidence>
<feature type="domain" description="Rhodanese" evidence="1">
    <location>
        <begin position="276"/>
        <end position="365"/>
    </location>
</feature>
<dbReference type="Gene3D" id="3.40.250.10">
    <property type="entry name" value="Rhodanese-like domain"/>
    <property type="match status" value="4"/>
</dbReference>
<dbReference type="GO" id="GO:0004792">
    <property type="term" value="F:thiosulfate-cyanide sulfurtransferase activity"/>
    <property type="evidence" value="ECO:0007669"/>
    <property type="project" value="TreeGrafter"/>
</dbReference>
<dbReference type="STRING" id="658167.SAMN04488135_101547"/>
<dbReference type="InterPro" id="IPR036873">
    <property type="entry name" value="Rhodanese-like_dom_sf"/>
</dbReference>
<feature type="domain" description="Rhodanese" evidence="1">
    <location>
        <begin position="382"/>
        <end position="466"/>
    </location>
</feature>
<dbReference type="InterPro" id="IPR001763">
    <property type="entry name" value="Rhodanese-like_dom"/>
</dbReference>
<keyword evidence="2" id="KW-0808">Transferase</keyword>
<evidence type="ECO:0000313" key="2">
    <source>
        <dbReference type="EMBL" id="SHG89736.1"/>
    </source>
</evidence>